<evidence type="ECO:0008006" key="3">
    <source>
        <dbReference type="Google" id="ProtNLM"/>
    </source>
</evidence>
<keyword evidence="2" id="KW-1185">Reference proteome</keyword>
<dbReference type="RefSeq" id="WP_013922355.1">
    <property type="nucleotide sequence ID" value="NC_015696.1"/>
</dbReference>
<dbReference type="EMBL" id="CP002872">
    <property type="protein sequence ID" value="AEI35512.1"/>
    <property type="molecule type" value="Genomic_DNA"/>
</dbReference>
<evidence type="ECO:0000313" key="1">
    <source>
        <dbReference type="EMBL" id="AEI35512.1"/>
    </source>
</evidence>
<sequence length="227" mass="25981">MATITTRQNTINNLSSTLLKGVVTQKASSDIATNKSNNKVKCNNSHDDIDNTISISSGLYYVLLRYVDQYIYHITAKLFCFVGRCRKYNSQFIGKYLQLVSFLVTNRPDTLSKQKRGNIAMSKYNQNTENLFFIDIKNDCMECKDHKYNLDINDTVLFDKSIKAEPNSLAIIKNYQNEHTIVLLKETATSELVGLYINPKYNDLVIDIKEVVAIGIEVRKQVRFLRG</sequence>
<dbReference type="Gene3D" id="2.10.109.10">
    <property type="entry name" value="Umud Fragment, subunit A"/>
    <property type="match status" value="1"/>
</dbReference>
<reference evidence="1" key="1">
    <citation type="submission" date="2011-05" db="EMBL/GenBank/DDBJ databases">
        <authorList>
            <person name="Kuske C.R."/>
            <person name="Challacombe J.F."/>
            <person name="Siddaramappa S."/>
            <person name="Petersen J.M."/>
            <person name="Bruce D.C."/>
        </authorList>
    </citation>
    <scope>NUCLEOTIDE SEQUENCE</scope>
    <source>
        <strain evidence="1">TX077308</strain>
    </source>
</reference>
<gene>
    <name evidence="1" type="ordered locus">F7308_0585</name>
</gene>
<dbReference type="InterPro" id="IPR036286">
    <property type="entry name" value="LexA/Signal_pep-like_sf"/>
</dbReference>
<evidence type="ECO:0000313" key="2">
    <source>
        <dbReference type="Proteomes" id="UP000000490"/>
    </source>
</evidence>
<proteinExistence type="predicted"/>
<dbReference type="SUPFAM" id="SSF51306">
    <property type="entry name" value="LexA/Signal peptidase"/>
    <property type="match status" value="1"/>
</dbReference>
<protein>
    <recommendedName>
        <fullName evidence="3">Peptidase S24/S26A/S26B/S26C domain-containing protein</fullName>
    </recommendedName>
</protein>
<organism evidence="1 2">
    <name type="scientific">Francisella salina</name>
    <dbReference type="NCBI Taxonomy" id="573569"/>
    <lineage>
        <taxon>Bacteria</taxon>
        <taxon>Pseudomonadati</taxon>
        <taxon>Pseudomonadota</taxon>
        <taxon>Gammaproteobacteria</taxon>
        <taxon>Thiotrichales</taxon>
        <taxon>Francisellaceae</taxon>
        <taxon>Francisella</taxon>
    </lineage>
</organism>
<name>A0ABM5M8V6_FRAST</name>
<dbReference type="Proteomes" id="UP000000490">
    <property type="component" value="Chromosome"/>
</dbReference>
<accession>A0ABM5M8V6</accession>